<proteinExistence type="predicted"/>
<reference evidence="2" key="2">
    <citation type="submission" date="2014-07" db="EMBL/GenBank/DDBJ databases">
        <authorList>
            <person name="Hull J."/>
        </authorList>
    </citation>
    <scope>NUCLEOTIDE SEQUENCE</scope>
</reference>
<reference evidence="2" key="1">
    <citation type="journal article" date="2014" name="PLoS ONE">
        <title>Transcriptome-Based Identification of ABC Transporters in the Western Tarnished Plant Bug Lygus hesperus.</title>
        <authorList>
            <person name="Hull J.J."/>
            <person name="Chaney K."/>
            <person name="Geib S.M."/>
            <person name="Fabrick J.A."/>
            <person name="Brent C.S."/>
            <person name="Walsh D."/>
            <person name="Lavine L.C."/>
        </authorList>
    </citation>
    <scope>NUCLEOTIDE SEQUENCE</scope>
</reference>
<evidence type="ECO:0000256" key="1">
    <source>
        <dbReference type="SAM" id="SignalP"/>
    </source>
</evidence>
<evidence type="ECO:0000313" key="3">
    <source>
        <dbReference type="EMBL" id="JAG65008.1"/>
    </source>
</evidence>
<keyword evidence="1" id="KW-0732">Signal</keyword>
<feature type="signal peptide" evidence="1">
    <location>
        <begin position="1"/>
        <end position="17"/>
    </location>
</feature>
<protein>
    <submittedName>
        <fullName evidence="2">Alpha-amylase I</fullName>
    </submittedName>
</protein>
<gene>
    <name evidence="2" type="primary">AMY1</name>
    <name evidence="2" type="ORF">CM83_12952</name>
</gene>
<reference evidence="3" key="3">
    <citation type="submission" date="2014-09" db="EMBL/GenBank/DDBJ databases">
        <authorList>
            <person name="Magalhaes I.L.F."/>
            <person name="Oliveira U."/>
            <person name="Santos F.R."/>
            <person name="Vidigal T.H.D.A."/>
            <person name="Brescovit A.D."/>
            <person name="Santos A.J."/>
        </authorList>
    </citation>
    <scope>NUCLEOTIDE SEQUENCE</scope>
</reference>
<dbReference type="EMBL" id="GBHO01012173">
    <property type="protein sequence ID" value="JAG31431.1"/>
    <property type="molecule type" value="Transcribed_RNA"/>
</dbReference>
<dbReference type="AlphaFoldDB" id="A0A0A9YII5"/>
<feature type="chain" id="PRO_5015033982" evidence="1">
    <location>
        <begin position="18"/>
        <end position="102"/>
    </location>
</feature>
<accession>A0A0A9YII5</accession>
<evidence type="ECO:0000313" key="2">
    <source>
        <dbReference type="EMBL" id="JAG31431.1"/>
    </source>
</evidence>
<name>A0A0A9YII5_LYGHE</name>
<sequence>MILIWLLFSYFAHSTATVKSGVRGKRGIPELPELPEMPEFPEIGNKSAVIITSFQAVAERLKKIENYTKKAESRVGSMKGYTEKLKHGQSDYYSAVKTSCRF</sequence>
<organism evidence="2">
    <name type="scientific">Lygus hesperus</name>
    <name type="common">Western plant bug</name>
    <dbReference type="NCBI Taxonomy" id="30085"/>
    <lineage>
        <taxon>Eukaryota</taxon>
        <taxon>Metazoa</taxon>
        <taxon>Ecdysozoa</taxon>
        <taxon>Arthropoda</taxon>
        <taxon>Hexapoda</taxon>
        <taxon>Insecta</taxon>
        <taxon>Pterygota</taxon>
        <taxon>Neoptera</taxon>
        <taxon>Paraneoptera</taxon>
        <taxon>Hemiptera</taxon>
        <taxon>Heteroptera</taxon>
        <taxon>Panheteroptera</taxon>
        <taxon>Cimicomorpha</taxon>
        <taxon>Miridae</taxon>
        <taxon>Mirini</taxon>
        <taxon>Lygus</taxon>
    </lineage>
</organism>
<dbReference type="EMBL" id="GBRD01000813">
    <property type="protein sequence ID" value="JAG65008.1"/>
    <property type="molecule type" value="Transcribed_RNA"/>
</dbReference>